<feature type="compositionally biased region" description="Basic and acidic residues" evidence="1">
    <location>
        <begin position="595"/>
        <end position="609"/>
    </location>
</feature>
<evidence type="ECO:0000313" key="3">
    <source>
        <dbReference type="Proteomes" id="UP001365542"/>
    </source>
</evidence>
<reference evidence="2 3" key="1">
    <citation type="submission" date="2019-10" db="EMBL/GenBank/DDBJ databases">
        <authorList>
            <person name="Palmer J.M."/>
        </authorList>
    </citation>
    <scope>NUCLEOTIDE SEQUENCE [LARGE SCALE GENOMIC DNA]</scope>
    <source>
        <strain evidence="2 3">TWF694</strain>
    </source>
</reference>
<feature type="region of interest" description="Disordered" evidence="1">
    <location>
        <begin position="586"/>
        <end position="614"/>
    </location>
</feature>
<proteinExistence type="predicted"/>
<keyword evidence="3" id="KW-1185">Reference proteome</keyword>
<feature type="region of interest" description="Disordered" evidence="1">
    <location>
        <begin position="705"/>
        <end position="733"/>
    </location>
</feature>
<accession>A0AAV9WYA5</accession>
<gene>
    <name evidence="2" type="ORF">TWF694_003465</name>
</gene>
<protein>
    <submittedName>
        <fullName evidence="2">Uncharacterized protein</fullName>
    </submittedName>
</protein>
<comment type="caution">
    <text evidence="2">The sequence shown here is derived from an EMBL/GenBank/DDBJ whole genome shotgun (WGS) entry which is preliminary data.</text>
</comment>
<evidence type="ECO:0000313" key="2">
    <source>
        <dbReference type="EMBL" id="KAK6530093.1"/>
    </source>
</evidence>
<feature type="region of interest" description="Disordered" evidence="1">
    <location>
        <begin position="769"/>
        <end position="789"/>
    </location>
</feature>
<name>A0AAV9WYA5_9PEZI</name>
<evidence type="ECO:0000256" key="1">
    <source>
        <dbReference type="SAM" id="MobiDB-lite"/>
    </source>
</evidence>
<dbReference type="AlphaFoldDB" id="A0AAV9WYA5"/>
<dbReference type="EMBL" id="JAVHJO010000013">
    <property type="protein sequence ID" value="KAK6530093.1"/>
    <property type="molecule type" value="Genomic_DNA"/>
</dbReference>
<feature type="compositionally biased region" description="Basic and acidic residues" evidence="1">
    <location>
        <begin position="771"/>
        <end position="789"/>
    </location>
</feature>
<sequence>MIRNHLHSISRRRLYPPGWPTYQVATSNIRVPNAHRFPPGARSFAEFLRGSNPPYSKINTDFVPHLRRTLIRAIRRRDPRSNERGRSILFLVSPDNASLVSDHEFLQTIVQEAVEPRVVGVNSIDIVAAVIDGYAQFGPKGGSLGGGWSALVTDRRFDVYSSVGEAYDQYLCTGEPTPMSVAKSSVNTDFTPGDLQLQFQTVKYDKNNRLSEEEEEEFTPMKVKWKLANTLFETGKATTMARHFYTFKHNAETDKYDMTKAISENLRDMTVLMNEGLKFAASVVRPLKPITKPRKISRAFGNIIQELTMQNAGVDTTIQASKELEPAIEEFLVAHPEYKPGKQDGLPLDIYARLTEDPYDPYVGMIKRPSMPGTSIARVLSGGGGWGANAGILALDPDNMPEFKIAGEGHSEGKGLWIQFYARREGERLRSKISQSRVLFNILGKIQIGEVGSSEFLRTEEPAAGSVSIETESGFAEKLPAESVSAETTVIENIVADDTRTKVLAEEPTPRFDTVEEITISTEPSSTIDAQIETGEVATITPLESTVENPAIMEIKRTEPISENDISVNTASPGPLVGIDVREFASTEPPPNLEIDSKEDLSKEHKLAEETQPEIDQPDATKRTRILSVGSETAFWIDGVKLDIRGSQIVLDFYGEEYHIDGQKVLEKYLKTEKPPRVLSRQERDVDFKILPYKWDKDSGKLVRSPWMDARSRPRAKGKAQKPSDSKSRRKGAFGHRKYKELLEFYGAIGASSNSRDRNWMDQQVTVVNPRTEHSTDKEAMLHDMQKKK</sequence>
<dbReference type="Proteomes" id="UP001365542">
    <property type="component" value="Unassembled WGS sequence"/>
</dbReference>
<organism evidence="2 3">
    <name type="scientific">Orbilia ellipsospora</name>
    <dbReference type="NCBI Taxonomy" id="2528407"/>
    <lineage>
        <taxon>Eukaryota</taxon>
        <taxon>Fungi</taxon>
        <taxon>Dikarya</taxon>
        <taxon>Ascomycota</taxon>
        <taxon>Pezizomycotina</taxon>
        <taxon>Orbiliomycetes</taxon>
        <taxon>Orbiliales</taxon>
        <taxon>Orbiliaceae</taxon>
        <taxon>Orbilia</taxon>
    </lineage>
</organism>